<dbReference type="Pfam" id="PF12833">
    <property type="entry name" value="HTH_18"/>
    <property type="match status" value="1"/>
</dbReference>
<evidence type="ECO:0000313" key="5">
    <source>
        <dbReference type="EMBL" id="SDG26080.1"/>
    </source>
</evidence>
<dbReference type="RefSeq" id="WP_090591534.1">
    <property type="nucleotide sequence ID" value="NZ_FNCS01000001.1"/>
</dbReference>
<dbReference type="InterPro" id="IPR018060">
    <property type="entry name" value="HTH_AraC"/>
</dbReference>
<dbReference type="Proteomes" id="UP000199495">
    <property type="component" value="Unassembled WGS sequence"/>
</dbReference>
<organism evidence="5 6">
    <name type="scientific">Pelagibacterium luteolum</name>
    <dbReference type="NCBI Taxonomy" id="440168"/>
    <lineage>
        <taxon>Bacteria</taxon>
        <taxon>Pseudomonadati</taxon>
        <taxon>Pseudomonadota</taxon>
        <taxon>Alphaproteobacteria</taxon>
        <taxon>Hyphomicrobiales</taxon>
        <taxon>Devosiaceae</taxon>
        <taxon>Pelagibacterium</taxon>
    </lineage>
</organism>
<dbReference type="EMBL" id="FNCS01000001">
    <property type="protein sequence ID" value="SDG26080.1"/>
    <property type="molecule type" value="Genomic_DNA"/>
</dbReference>
<sequence>MTSTLLSAVTSFVDAQGGGEGHFPLPTGGAHVLRSFRTVDANHALYRPSLCVVVQGGKELLVGDDTLEYGVMQALIVSMETPACGRIVASSPNEPFIGVTIDIDPAILRDVFEHMDHPPVAPQTDGPAAFVIDIGDALADCIGRLLRLAETPQAIPILYPAILREIYYWLLSGPHGGAICRQALPETHLARIARAIWLLREHYTQRLSIDRLAVAAGMSPSSFYHHFKALTAMTPLQFQKQLRLLEARRLMFSDAVNVTEAAYRVGYESPSQFSREYSRAFGVPPKHDTMSIRSLTPVAMPS</sequence>
<dbReference type="GO" id="GO:0043565">
    <property type="term" value="F:sequence-specific DNA binding"/>
    <property type="evidence" value="ECO:0007669"/>
    <property type="project" value="InterPro"/>
</dbReference>
<dbReference type="PROSITE" id="PS00041">
    <property type="entry name" value="HTH_ARAC_FAMILY_1"/>
    <property type="match status" value="1"/>
</dbReference>
<dbReference type="PANTHER" id="PTHR43436">
    <property type="entry name" value="ARAC-FAMILY TRANSCRIPTIONAL REGULATOR"/>
    <property type="match status" value="1"/>
</dbReference>
<keyword evidence="1" id="KW-0805">Transcription regulation</keyword>
<name>A0A1G7SUW5_9HYPH</name>
<keyword evidence="2" id="KW-0238">DNA-binding</keyword>
<accession>A0A1G7SUW5</accession>
<evidence type="ECO:0000259" key="4">
    <source>
        <dbReference type="PROSITE" id="PS01124"/>
    </source>
</evidence>
<dbReference type="InterPro" id="IPR009594">
    <property type="entry name" value="Tscrpt_reg_HTH_AraC_N"/>
</dbReference>
<dbReference type="Gene3D" id="1.10.10.60">
    <property type="entry name" value="Homeodomain-like"/>
    <property type="match status" value="2"/>
</dbReference>
<dbReference type="GO" id="GO:0003700">
    <property type="term" value="F:DNA-binding transcription factor activity"/>
    <property type="evidence" value="ECO:0007669"/>
    <property type="project" value="InterPro"/>
</dbReference>
<dbReference type="InterPro" id="IPR018062">
    <property type="entry name" value="HTH_AraC-typ_CS"/>
</dbReference>
<keyword evidence="6" id="KW-1185">Reference proteome</keyword>
<dbReference type="SMART" id="SM00342">
    <property type="entry name" value="HTH_ARAC"/>
    <property type="match status" value="1"/>
</dbReference>
<dbReference type="OrthoDB" id="9802263at2"/>
<dbReference type="PANTHER" id="PTHR43436:SF1">
    <property type="entry name" value="TRANSCRIPTIONAL REGULATORY PROTEIN"/>
    <property type="match status" value="1"/>
</dbReference>
<evidence type="ECO:0000256" key="1">
    <source>
        <dbReference type="ARBA" id="ARBA00023015"/>
    </source>
</evidence>
<proteinExistence type="predicted"/>
<keyword evidence="3" id="KW-0804">Transcription</keyword>
<evidence type="ECO:0000256" key="3">
    <source>
        <dbReference type="ARBA" id="ARBA00023163"/>
    </source>
</evidence>
<gene>
    <name evidence="5" type="ORF">SAMN04487974_101704</name>
</gene>
<dbReference type="InterPro" id="IPR009057">
    <property type="entry name" value="Homeodomain-like_sf"/>
</dbReference>
<dbReference type="PROSITE" id="PS01124">
    <property type="entry name" value="HTH_ARAC_FAMILY_2"/>
    <property type="match status" value="1"/>
</dbReference>
<evidence type="ECO:0000256" key="2">
    <source>
        <dbReference type="ARBA" id="ARBA00023125"/>
    </source>
</evidence>
<evidence type="ECO:0000313" key="6">
    <source>
        <dbReference type="Proteomes" id="UP000199495"/>
    </source>
</evidence>
<protein>
    <submittedName>
        <fullName evidence="5">Transcriptional regulator, AraC family</fullName>
    </submittedName>
</protein>
<dbReference type="Pfam" id="PF06719">
    <property type="entry name" value="AraC_N"/>
    <property type="match status" value="1"/>
</dbReference>
<dbReference type="SUPFAM" id="SSF46689">
    <property type="entry name" value="Homeodomain-like"/>
    <property type="match status" value="2"/>
</dbReference>
<reference evidence="5 6" key="1">
    <citation type="submission" date="2016-10" db="EMBL/GenBank/DDBJ databases">
        <authorList>
            <person name="de Groot N.N."/>
        </authorList>
    </citation>
    <scope>NUCLEOTIDE SEQUENCE [LARGE SCALE GENOMIC DNA]</scope>
    <source>
        <strain evidence="5 6">CGMCC 1.10267</strain>
    </source>
</reference>
<feature type="domain" description="HTH araC/xylS-type" evidence="4">
    <location>
        <begin position="193"/>
        <end position="291"/>
    </location>
</feature>
<dbReference type="AlphaFoldDB" id="A0A1G7SUW5"/>
<dbReference type="STRING" id="440168.SAMN04487974_101704"/>